<sequence length="28" mass="2897">MVPPLTQSTTALNGIARNVVRCPTGAQT</sequence>
<dbReference type="AlphaFoldDB" id="A0A0A8YV58"/>
<proteinExistence type="predicted"/>
<reference evidence="1" key="2">
    <citation type="journal article" date="2015" name="Data Brief">
        <title>Shoot transcriptome of the giant reed, Arundo donax.</title>
        <authorList>
            <person name="Barrero R.A."/>
            <person name="Guerrero F.D."/>
            <person name="Moolhuijzen P."/>
            <person name="Goolsby J.A."/>
            <person name="Tidwell J."/>
            <person name="Bellgard S.E."/>
            <person name="Bellgard M.I."/>
        </authorList>
    </citation>
    <scope>NUCLEOTIDE SEQUENCE</scope>
    <source>
        <tissue evidence="1">Shoot tissue taken approximately 20 cm above the soil surface</tissue>
    </source>
</reference>
<evidence type="ECO:0000313" key="1">
    <source>
        <dbReference type="EMBL" id="JAD26477.1"/>
    </source>
</evidence>
<organism evidence="1">
    <name type="scientific">Arundo donax</name>
    <name type="common">Giant reed</name>
    <name type="synonym">Donax arundinaceus</name>
    <dbReference type="NCBI Taxonomy" id="35708"/>
    <lineage>
        <taxon>Eukaryota</taxon>
        <taxon>Viridiplantae</taxon>
        <taxon>Streptophyta</taxon>
        <taxon>Embryophyta</taxon>
        <taxon>Tracheophyta</taxon>
        <taxon>Spermatophyta</taxon>
        <taxon>Magnoliopsida</taxon>
        <taxon>Liliopsida</taxon>
        <taxon>Poales</taxon>
        <taxon>Poaceae</taxon>
        <taxon>PACMAD clade</taxon>
        <taxon>Arundinoideae</taxon>
        <taxon>Arundineae</taxon>
        <taxon>Arundo</taxon>
    </lineage>
</organism>
<name>A0A0A8YV58_ARUDO</name>
<reference evidence="1" key="1">
    <citation type="submission" date="2014-09" db="EMBL/GenBank/DDBJ databases">
        <authorList>
            <person name="Magalhaes I.L.F."/>
            <person name="Oliveira U."/>
            <person name="Santos F.R."/>
            <person name="Vidigal T.H.D.A."/>
            <person name="Brescovit A.D."/>
            <person name="Santos A.J."/>
        </authorList>
    </citation>
    <scope>NUCLEOTIDE SEQUENCE</scope>
    <source>
        <tissue evidence="1">Shoot tissue taken approximately 20 cm above the soil surface</tissue>
    </source>
</reference>
<dbReference type="EMBL" id="GBRH01271418">
    <property type="protein sequence ID" value="JAD26477.1"/>
    <property type="molecule type" value="Transcribed_RNA"/>
</dbReference>
<protein>
    <submittedName>
        <fullName evidence="1">Uncharacterized protein</fullName>
    </submittedName>
</protein>
<accession>A0A0A8YV58</accession>